<feature type="domain" description="RNA polymerase sigma-70 region 2" evidence="6">
    <location>
        <begin position="29"/>
        <end position="94"/>
    </location>
</feature>
<dbReference type="AlphaFoldDB" id="A0AAJ6BF84"/>
<name>A0AAJ6BF84_9BACT</name>
<evidence type="ECO:0000313" key="8">
    <source>
        <dbReference type="EMBL" id="WEK35360.1"/>
    </source>
</evidence>
<dbReference type="GO" id="GO:0006352">
    <property type="term" value="P:DNA-templated transcription initiation"/>
    <property type="evidence" value="ECO:0007669"/>
    <property type="project" value="InterPro"/>
</dbReference>
<dbReference type="SUPFAM" id="SSF88946">
    <property type="entry name" value="Sigma2 domain of RNA polymerase sigma factors"/>
    <property type="match status" value="1"/>
</dbReference>
<protein>
    <submittedName>
        <fullName evidence="8">Sigma-70 family RNA polymerase sigma factor</fullName>
    </submittedName>
</protein>
<dbReference type="InterPro" id="IPR036388">
    <property type="entry name" value="WH-like_DNA-bd_sf"/>
</dbReference>
<evidence type="ECO:0000259" key="7">
    <source>
        <dbReference type="Pfam" id="PF08281"/>
    </source>
</evidence>
<evidence type="ECO:0000313" key="9">
    <source>
        <dbReference type="Proteomes" id="UP001220610"/>
    </source>
</evidence>
<dbReference type="NCBIfam" id="TIGR02937">
    <property type="entry name" value="sigma70-ECF"/>
    <property type="match status" value="1"/>
</dbReference>
<dbReference type="SUPFAM" id="SSF88659">
    <property type="entry name" value="Sigma3 and sigma4 domains of RNA polymerase sigma factors"/>
    <property type="match status" value="1"/>
</dbReference>
<dbReference type="Gene3D" id="1.10.1740.10">
    <property type="match status" value="1"/>
</dbReference>
<gene>
    <name evidence="8" type="ORF">P0Y53_22950</name>
</gene>
<dbReference type="InterPro" id="IPR013249">
    <property type="entry name" value="RNA_pol_sigma70_r4_t2"/>
</dbReference>
<dbReference type="PANTHER" id="PTHR43133">
    <property type="entry name" value="RNA POLYMERASE ECF-TYPE SIGMA FACTO"/>
    <property type="match status" value="1"/>
</dbReference>
<dbReference type="Gene3D" id="1.10.10.10">
    <property type="entry name" value="Winged helix-like DNA-binding domain superfamily/Winged helix DNA-binding domain"/>
    <property type="match status" value="1"/>
</dbReference>
<comment type="similarity">
    <text evidence="1">Belongs to the sigma-70 factor family. ECF subfamily.</text>
</comment>
<keyword evidence="5" id="KW-1133">Transmembrane helix</keyword>
<dbReference type="GO" id="GO:0016987">
    <property type="term" value="F:sigma factor activity"/>
    <property type="evidence" value="ECO:0007669"/>
    <property type="project" value="UniProtKB-KW"/>
</dbReference>
<dbReference type="InterPro" id="IPR014284">
    <property type="entry name" value="RNA_pol_sigma-70_dom"/>
</dbReference>
<reference evidence="8" key="1">
    <citation type="submission" date="2023-03" db="EMBL/GenBank/DDBJ databases">
        <title>Andean soil-derived lignocellulolytic bacterial consortium as a source of novel taxa and putative plastic-active enzymes.</title>
        <authorList>
            <person name="Diaz-Garcia L."/>
            <person name="Chuvochina M."/>
            <person name="Feuerriegel G."/>
            <person name="Bunk B."/>
            <person name="Sproer C."/>
            <person name="Streit W.R."/>
            <person name="Rodriguez L.M."/>
            <person name="Overmann J."/>
            <person name="Jimenez D.J."/>
        </authorList>
    </citation>
    <scope>NUCLEOTIDE SEQUENCE</scope>
    <source>
        <strain evidence="8">MAG 7</strain>
    </source>
</reference>
<evidence type="ECO:0000256" key="3">
    <source>
        <dbReference type="ARBA" id="ARBA00023082"/>
    </source>
</evidence>
<dbReference type="InterPro" id="IPR013324">
    <property type="entry name" value="RNA_pol_sigma_r3/r4-like"/>
</dbReference>
<evidence type="ECO:0000256" key="5">
    <source>
        <dbReference type="SAM" id="Phobius"/>
    </source>
</evidence>
<feature type="transmembrane region" description="Helical" evidence="5">
    <location>
        <begin position="175"/>
        <end position="194"/>
    </location>
</feature>
<dbReference type="Pfam" id="PF08281">
    <property type="entry name" value="Sigma70_r4_2"/>
    <property type="match status" value="1"/>
</dbReference>
<accession>A0AAJ6BF84</accession>
<evidence type="ECO:0000256" key="4">
    <source>
        <dbReference type="ARBA" id="ARBA00023163"/>
    </source>
</evidence>
<dbReference type="PANTHER" id="PTHR43133:SF46">
    <property type="entry name" value="RNA POLYMERASE SIGMA-70 FACTOR ECF SUBFAMILY"/>
    <property type="match status" value="1"/>
</dbReference>
<evidence type="ECO:0000256" key="2">
    <source>
        <dbReference type="ARBA" id="ARBA00023015"/>
    </source>
</evidence>
<keyword evidence="2" id="KW-0805">Transcription regulation</keyword>
<feature type="domain" description="RNA polymerase sigma factor 70 region 4 type 2" evidence="7">
    <location>
        <begin position="124"/>
        <end position="176"/>
    </location>
</feature>
<dbReference type="InterPro" id="IPR013325">
    <property type="entry name" value="RNA_pol_sigma_r2"/>
</dbReference>
<keyword evidence="5" id="KW-0472">Membrane</keyword>
<keyword evidence="4" id="KW-0804">Transcription</keyword>
<dbReference type="InterPro" id="IPR039425">
    <property type="entry name" value="RNA_pol_sigma-70-like"/>
</dbReference>
<organism evidence="8 9">
    <name type="scientific">Candidatus Pseudobacter hemicellulosilyticus</name>
    <dbReference type="NCBI Taxonomy" id="3121375"/>
    <lineage>
        <taxon>Bacteria</taxon>
        <taxon>Pseudomonadati</taxon>
        <taxon>Bacteroidota</taxon>
        <taxon>Chitinophagia</taxon>
        <taxon>Chitinophagales</taxon>
        <taxon>Chitinophagaceae</taxon>
        <taxon>Pseudobacter</taxon>
    </lineage>
</organism>
<dbReference type="GO" id="GO:0003677">
    <property type="term" value="F:DNA binding"/>
    <property type="evidence" value="ECO:0007669"/>
    <property type="project" value="InterPro"/>
</dbReference>
<dbReference type="Pfam" id="PF04542">
    <property type="entry name" value="Sigma70_r2"/>
    <property type="match status" value="1"/>
</dbReference>
<keyword evidence="5" id="KW-0812">Transmembrane</keyword>
<dbReference type="InterPro" id="IPR007627">
    <property type="entry name" value="RNA_pol_sigma70_r2"/>
</dbReference>
<proteinExistence type="inferred from homology"/>
<evidence type="ECO:0000259" key="6">
    <source>
        <dbReference type="Pfam" id="PF04542"/>
    </source>
</evidence>
<dbReference type="EMBL" id="CP119311">
    <property type="protein sequence ID" value="WEK35360.1"/>
    <property type="molecule type" value="Genomic_DNA"/>
</dbReference>
<keyword evidence="3" id="KW-0731">Sigma factor</keyword>
<sequence>MSRSVPDITHDALLLKQLHEGSEQAFNTLFEKYWDKSFSEAYKRIKDYDAAKDIVQDIFSQIWINRGSVLIENFSAYLHTAIRNQVIRYAVRQKQQQPFFQALELLPGKYADADAPLLWKEFLQAYEALIDAMPPKRQQIFRLRFQQGLATRVISLQMGIKRKTVQNQLGKAIEALKVSLLQILGILLLLLLSIA</sequence>
<dbReference type="Proteomes" id="UP001220610">
    <property type="component" value="Chromosome"/>
</dbReference>
<evidence type="ECO:0000256" key="1">
    <source>
        <dbReference type="ARBA" id="ARBA00010641"/>
    </source>
</evidence>